<dbReference type="PANTHER" id="PTHR21180:SF32">
    <property type="entry name" value="ENDONUCLEASE_EXONUCLEASE_PHOSPHATASE FAMILY DOMAIN-CONTAINING PROTEIN 1"/>
    <property type="match status" value="1"/>
</dbReference>
<dbReference type="Proteomes" id="UP000178797">
    <property type="component" value="Unassembled WGS sequence"/>
</dbReference>
<dbReference type="AlphaFoldDB" id="A0A1F7RYP7"/>
<feature type="domain" description="Helix-hairpin-helix DNA-binding motif class 1" evidence="2">
    <location>
        <begin position="79"/>
        <end position="98"/>
    </location>
</feature>
<sequence length="132" mass="15452">MKREEKEQIIIAIIIFILIGIGVYRFYGINKIDKNAEKESGEKTEIIRLENLAEKKTEDKKEIKFKPLRLININEASLKEIQKLPEIGEKLAERIISCRNDNGKFSRKEDIMKVKGIGEKKYERIKDFISVK</sequence>
<evidence type="ECO:0000313" key="3">
    <source>
        <dbReference type="EMBL" id="OGL46696.1"/>
    </source>
</evidence>
<name>A0A1F7RYP7_9BACT</name>
<dbReference type="InterPro" id="IPR010994">
    <property type="entry name" value="RuvA_2-like"/>
</dbReference>
<keyword evidence="1" id="KW-0812">Transmembrane</keyword>
<dbReference type="GO" id="GO:0003677">
    <property type="term" value="F:DNA binding"/>
    <property type="evidence" value="ECO:0007669"/>
    <property type="project" value="InterPro"/>
</dbReference>
<evidence type="ECO:0000259" key="2">
    <source>
        <dbReference type="SMART" id="SM00278"/>
    </source>
</evidence>
<dbReference type="InterPro" id="IPR004509">
    <property type="entry name" value="Competence_ComEA_HhH"/>
</dbReference>
<dbReference type="SMART" id="SM00278">
    <property type="entry name" value="HhH1"/>
    <property type="match status" value="2"/>
</dbReference>
<feature type="domain" description="Helix-hairpin-helix DNA-binding motif class 1" evidence="2">
    <location>
        <begin position="109"/>
        <end position="128"/>
    </location>
</feature>
<feature type="transmembrane region" description="Helical" evidence="1">
    <location>
        <begin position="9"/>
        <end position="27"/>
    </location>
</feature>
<evidence type="ECO:0000256" key="1">
    <source>
        <dbReference type="SAM" id="Phobius"/>
    </source>
</evidence>
<dbReference type="NCBIfam" id="TIGR00426">
    <property type="entry name" value="competence protein ComEA helix-hairpin-helix repeat region"/>
    <property type="match status" value="1"/>
</dbReference>
<dbReference type="GO" id="GO:0006281">
    <property type="term" value="P:DNA repair"/>
    <property type="evidence" value="ECO:0007669"/>
    <property type="project" value="InterPro"/>
</dbReference>
<comment type="caution">
    <text evidence="3">The sequence shown here is derived from an EMBL/GenBank/DDBJ whole genome shotgun (WGS) entry which is preliminary data.</text>
</comment>
<dbReference type="Gene3D" id="1.10.150.280">
    <property type="entry name" value="AF1531-like domain"/>
    <property type="match status" value="1"/>
</dbReference>
<gene>
    <name evidence="3" type="ORF">A2W05_07840</name>
</gene>
<dbReference type="InterPro" id="IPR003583">
    <property type="entry name" value="Hlx-hairpin-Hlx_DNA-bd_motif"/>
</dbReference>
<dbReference type="EMBL" id="MGDE01000079">
    <property type="protein sequence ID" value="OGL46696.1"/>
    <property type="molecule type" value="Genomic_DNA"/>
</dbReference>
<organism evidence="3 4">
    <name type="scientific">Candidatus Schekmanbacteria bacterium RBG_16_38_10</name>
    <dbReference type="NCBI Taxonomy" id="1817879"/>
    <lineage>
        <taxon>Bacteria</taxon>
        <taxon>Candidatus Schekmaniibacteriota</taxon>
    </lineage>
</organism>
<reference evidence="3 4" key="1">
    <citation type="journal article" date="2016" name="Nat. Commun.">
        <title>Thousands of microbial genomes shed light on interconnected biogeochemical processes in an aquifer system.</title>
        <authorList>
            <person name="Anantharaman K."/>
            <person name="Brown C.T."/>
            <person name="Hug L.A."/>
            <person name="Sharon I."/>
            <person name="Castelle C.J."/>
            <person name="Probst A.J."/>
            <person name="Thomas B.C."/>
            <person name="Singh A."/>
            <person name="Wilkins M.J."/>
            <person name="Karaoz U."/>
            <person name="Brodie E.L."/>
            <person name="Williams K.H."/>
            <person name="Hubbard S.S."/>
            <person name="Banfield J.F."/>
        </authorList>
    </citation>
    <scope>NUCLEOTIDE SEQUENCE [LARGE SCALE GENOMIC DNA]</scope>
</reference>
<accession>A0A1F7RYP7</accession>
<keyword evidence="1" id="KW-1133">Transmembrane helix</keyword>
<dbReference type="PANTHER" id="PTHR21180">
    <property type="entry name" value="ENDONUCLEASE/EXONUCLEASE/PHOSPHATASE FAMILY DOMAIN-CONTAINING PROTEIN 1"/>
    <property type="match status" value="1"/>
</dbReference>
<evidence type="ECO:0000313" key="4">
    <source>
        <dbReference type="Proteomes" id="UP000178797"/>
    </source>
</evidence>
<protein>
    <recommendedName>
        <fullName evidence="2">Helix-hairpin-helix DNA-binding motif class 1 domain-containing protein</fullName>
    </recommendedName>
</protein>
<dbReference type="SUPFAM" id="SSF47781">
    <property type="entry name" value="RuvA domain 2-like"/>
    <property type="match status" value="1"/>
</dbReference>
<dbReference type="Pfam" id="PF12836">
    <property type="entry name" value="HHH_3"/>
    <property type="match status" value="1"/>
</dbReference>
<proteinExistence type="predicted"/>
<keyword evidence="1" id="KW-0472">Membrane</keyword>
<dbReference type="InterPro" id="IPR051675">
    <property type="entry name" value="Endo/Exo/Phosphatase_dom_1"/>
</dbReference>